<dbReference type="eggNOG" id="COG4974">
    <property type="taxonomic scope" value="Bacteria"/>
</dbReference>
<dbReference type="SUPFAM" id="SSF56349">
    <property type="entry name" value="DNA breaking-rejoining enzymes"/>
    <property type="match status" value="1"/>
</dbReference>
<keyword evidence="3 5" id="KW-0238">DNA-binding</keyword>
<dbReference type="InterPro" id="IPR010998">
    <property type="entry name" value="Integrase_recombinase_N"/>
</dbReference>
<sequence>MKQYRRFLQSQYIAEKELDHYLSWVAHYAKYCEDRGLDYWDDSSLIAYKRDLALRRSDWQVIQAEDAVKKYCYWRRGQSEERREAWILKLRGHLRQGKRSTRTEDCYVNWVRRFLIYNGKEQSWIIEDIRIYITFIVSEQGVSVSTQNQAIAALSYFYKYILEKDPGELPRILKAKSKHKLPAIFSHAELKVIFEQLTGTELLVAKLMYGAGLRSGECYKLRMQDLDFKKKVLLIRDRLGVVKRETLFPESLFKELKVHIKSVKMVYSADQTIENAEVRLPDEYEAVEDEAKQWKWFWLFPSAVLKIGSDKQSLKREHYHPWHLQRKFKEILKSTQIENQVNLDSLRHSFAVHMLEAGYDIRTVQTLLGHQDVKTTMIYSKLAKVGKVHPKSPLDEVLRK</sequence>
<dbReference type="InterPro" id="IPR050090">
    <property type="entry name" value="Tyrosine_recombinase_XerCD"/>
</dbReference>
<evidence type="ECO:0000259" key="7">
    <source>
        <dbReference type="PROSITE" id="PS51900"/>
    </source>
</evidence>
<comment type="similarity">
    <text evidence="1">Belongs to the 'phage' integrase family.</text>
</comment>
<gene>
    <name evidence="8" type="ORF">LNTAR_15387</name>
</gene>
<dbReference type="Pfam" id="PF13495">
    <property type="entry name" value="Phage_int_SAM_4"/>
    <property type="match status" value="1"/>
</dbReference>
<evidence type="ECO:0000313" key="9">
    <source>
        <dbReference type="Proteomes" id="UP000004947"/>
    </source>
</evidence>
<keyword evidence="4" id="KW-0233">DNA recombination</keyword>
<feature type="domain" description="Tyr recombinase" evidence="6">
    <location>
        <begin position="180"/>
        <end position="395"/>
    </location>
</feature>
<dbReference type="PROSITE" id="PS51900">
    <property type="entry name" value="CB"/>
    <property type="match status" value="1"/>
</dbReference>
<evidence type="ECO:0000313" key="8">
    <source>
        <dbReference type="EMBL" id="EDM24821.1"/>
    </source>
</evidence>
<dbReference type="AlphaFoldDB" id="A6DU62"/>
<dbReference type="Gene3D" id="1.10.443.10">
    <property type="entry name" value="Intergrase catalytic core"/>
    <property type="match status" value="1"/>
</dbReference>
<dbReference type="GO" id="GO:0006310">
    <property type="term" value="P:DNA recombination"/>
    <property type="evidence" value="ECO:0007669"/>
    <property type="project" value="UniProtKB-KW"/>
</dbReference>
<feature type="domain" description="Core-binding (CB)" evidence="7">
    <location>
        <begin position="77"/>
        <end position="162"/>
    </location>
</feature>
<dbReference type="Proteomes" id="UP000004947">
    <property type="component" value="Unassembled WGS sequence"/>
</dbReference>
<dbReference type="GO" id="GO:0015074">
    <property type="term" value="P:DNA integration"/>
    <property type="evidence" value="ECO:0007669"/>
    <property type="project" value="UniProtKB-KW"/>
</dbReference>
<evidence type="ECO:0000256" key="4">
    <source>
        <dbReference type="ARBA" id="ARBA00023172"/>
    </source>
</evidence>
<dbReference type="Gene3D" id="1.10.150.130">
    <property type="match status" value="1"/>
</dbReference>
<dbReference type="PANTHER" id="PTHR30349:SF64">
    <property type="entry name" value="PROPHAGE INTEGRASE INTD-RELATED"/>
    <property type="match status" value="1"/>
</dbReference>
<dbReference type="Pfam" id="PF00589">
    <property type="entry name" value="Phage_integrase"/>
    <property type="match status" value="1"/>
</dbReference>
<comment type="caution">
    <text evidence="8">The sequence shown here is derived from an EMBL/GenBank/DDBJ whole genome shotgun (WGS) entry which is preliminary data.</text>
</comment>
<dbReference type="EMBL" id="ABCK01000047">
    <property type="protein sequence ID" value="EDM24821.1"/>
    <property type="molecule type" value="Genomic_DNA"/>
</dbReference>
<dbReference type="STRING" id="313628.LNTAR_15387"/>
<dbReference type="OrthoDB" id="9801717at2"/>
<dbReference type="InterPro" id="IPR044068">
    <property type="entry name" value="CB"/>
</dbReference>
<dbReference type="NCBIfam" id="TIGR02249">
    <property type="entry name" value="integrase_gron"/>
    <property type="match status" value="1"/>
</dbReference>
<evidence type="ECO:0000256" key="3">
    <source>
        <dbReference type="ARBA" id="ARBA00023125"/>
    </source>
</evidence>
<proteinExistence type="inferred from homology"/>
<dbReference type="RefSeq" id="WP_007281346.1">
    <property type="nucleotide sequence ID" value="NZ_ABCK01000047.1"/>
</dbReference>
<evidence type="ECO:0000256" key="1">
    <source>
        <dbReference type="ARBA" id="ARBA00008857"/>
    </source>
</evidence>
<dbReference type="GO" id="GO:0003677">
    <property type="term" value="F:DNA binding"/>
    <property type="evidence" value="ECO:0007669"/>
    <property type="project" value="UniProtKB-UniRule"/>
</dbReference>
<dbReference type="PROSITE" id="PS51898">
    <property type="entry name" value="TYR_RECOMBINASE"/>
    <property type="match status" value="1"/>
</dbReference>
<reference evidence="8 9" key="1">
    <citation type="journal article" date="2010" name="J. Bacteriol.">
        <title>Genome sequence of Lentisphaera araneosa HTCC2155T, the type species of the order Lentisphaerales in the phylum Lentisphaerae.</title>
        <authorList>
            <person name="Thrash J.C."/>
            <person name="Cho J.C."/>
            <person name="Vergin K.L."/>
            <person name="Morris R.M."/>
            <person name="Giovannoni S.J."/>
        </authorList>
    </citation>
    <scope>NUCLEOTIDE SEQUENCE [LARGE SCALE GENOMIC DNA]</scope>
    <source>
        <strain evidence="8 9">HTCC2155</strain>
    </source>
</reference>
<accession>A6DU62</accession>
<evidence type="ECO:0000256" key="5">
    <source>
        <dbReference type="PROSITE-ProRule" id="PRU01248"/>
    </source>
</evidence>
<evidence type="ECO:0000256" key="2">
    <source>
        <dbReference type="ARBA" id="ARBA00022908"/>
    </source>
</evidence>
<dbReference type="InterPro" id="IPR004107">
    <property type="entry name" value="Integrase_SAM-like_N"/>
</dbReference>
<evidence type="ECO:0000259" key="6">
    <source>
        <dbReference type="PROSITE" id="PS51898"/>
    </source>
</evidence>
<dbReference type="InterPro" id="IPR011946">
    <property type="entry name" value="Integrase_integron-type"/>
</dbReference>
<keyword evidence="2" id="KW-0229">DNA integration</keyword>
<dbReference type="PANTHER" id="PTHR30349">
    <property type="entry name" value="PHAGE INTEGRASE-RELATED"/>
    <property type="match status" value="1"/>
</dbReference>
<organism evidence="8 9">
    <name type="scientific">Lentisphaera araneosa HTCC2155</name>
    <dbReference type="NCBI Taxonomy" id="313628"/>
    <lineage>
        <taxon>Bacteria</taxon>
        <taxon>Pseudomonadati</taxon>
        <taxon>Lentisphaerota</taxon>
        <taxon>Lentisphaeria</taxon>
        <taxon>Lentisphaerales</taxon>
        <taxon>Lentisphaeraceae</taxon>
        <taxon>Lentisphaera</taxon>
    </lineage>
</organism>
<dbReference type="InterPro" id="IPR002104">
    <property type="entry name" value="Integrase_catalytic"/>
</dbReference>
<keyword evidence="9" id="KW-1185">Reference proteome</keyword>
<dbReference type="InterPro" id="IPR011010">
    <property type="entry name" value="DNA_brk_join_enz"/>
</dbReference>
<name>A6DU62_9BACT</name>
<dbReference type="InterPro" id="IPR013762">
    <property type="entry name" value="Integrase-like_cat_sf"/>
</dbReference>
<protein>
    <submittedName>
        <fullName evidence="8">Integron integrase Phage integrase Phage integrase N-terminal SAM-like domain</fullName>
    </submittedName>
</protein>